<keyword evidence="4" id="KW-0109">Calcium transport</keyword>
<protein>
    <submittedName>
        <fullName evidence="17">Calcium uniporter protein, mitochondrial</fullName>
    </submittedName>
</protein>
<dbReference type="Pfam" id="PF04678">
    <property type="entry name" value="MCU"/>
    <property type="match status" value="1"/>
</dbReference>
<feature type="transmembrane region" description="Helical" evidence="15">
    <location>
        <begin position="36"/>
        <end position="56"/>
    </location>
</feature>
<dbReference type="GO" id="GO:0051560">
    <property type="term" value="P:mitochondrial calcium ion homeostasis"/>
    <property type="evidence" value="ECO:0007669"/>
    <property type="project" value="InterPro"/>
</dbReference>
<dbReference type="EMBL" id="BEYU01000187">
    <property type="protein sequence ID" value="GBG34326.1"/>
    <property type="molecule type" value="Genomic_DNA"/>
</dbReference>
<gene>
    <name evidence="17" type="ORF">FCC1311_105492</name>
</gene>
<evidence type="ECO:0000256" key="10">
    <source>
        <dbReference type="ARBA" id="ARBA00023065"/>
    </source>
</evidence>
<dbReference type="OrthoDB" id="278338at2759"/>
<name>A0A2R5GTX9_9STRA</name>
<proteinExistence type="inferred from homology"/>
<keyword evidence="9 15" id="KW-1133">Transmembrane helix</keyword>
<feature type="transmembrane region" description="Helical" evidence="15">
    <location>
        <begin position="62"/>
        <end position="82"/>
    </location>
</feature>
<evidence type="ECO:0000256" key="14">
    <source>
        <dbReference type="ARBA" id="ARBA00036634"/>
    </source>
</evidence>
<keyword evidence="18" id="KW-1185">Reference proteome</keyword>
<evidence type="ECO:0000256" key="4">
    <source>
        <dbReference type="ARBA" id="ARBA00022568"/>
    </source>
</evidence>
<evidence type="ECO:0000256" key="5">
    <source>
        <dbReference type="ARBA" id="ARBA00022673"/>
    </source>
</evidence>
<evidence type="ECO:0000313" key="18">
    <source>
        <dbReference type="Proteomes" id="UP000241890"/>
    </source>
</evidence>
<feature type="domain" description="EF-hand" evidence="16">
    <location>
        <begin position="300"/>
        <end position="326"/>
    </location>
</feature>
<accession>A0A2R5GTX9</accession>
<keyword evidence="7" id="KW-0999">Mitochondrion inner membrane</keyword>
<sequence>MDVPIGAVLVALTMVTFIGLRKIGMEHLLMPHQTSIGIGSAWTAVSSVLAAASIVPEFDPTHQMHLLAVFVPQQVMYIVSLYLRKEAPLGECGLAITALGSVIAIMFLRDMGYEEADEFAYLMCAALVIITYLPGMNIRIRIFALLYGLVLSSCLFFEVMMVPLPIIILVEEVALLNVKIQYLPTDPSKRKEYTFILFLLVNLFITISTVVVVVVVVLVIIVDGGFGINNSKPLHLSIQDRFLEENGARKKKGLSLDSRLRIMRMLERMDEENKSGGAHDLFSRRFAHLKSRSEMDFQEFLLADTDGDGRVSNAEWEAFLRKKSLAEAGLEFQEPSALNVEIPLSVQQFSAMADENEGLHVSINGMRYRLTLQPEGRTADVIEHKQERLHDTLVELASMEREKRPLDAQAARHTKRVLTVCLLYLLSQAAVIAKLTFFSRFGWDVMEPITYFITFGTAILGLVFFQYHKIEYSYPALAALLTQRRATKLYVRNGFDISRYTELQSLALKFERQLVVLQPPRSLWSAAAIEENERIFASLSDEDVENAAEAAKDLNGPGKPNEHP</sequence>
<keyword evidence="12 15" id="KW-0472">Membrane</keyword>
<evidence type="ECO:0000313" key="17">
    <source>
        <dbReference type="EMBL" id="GBG34326.1"/>
    </source>
</evidence>
<comment type="subcellular location">
    <subcellularLocation>
        <location evidence="1">Mitochondrion inner membrane</location>
        <topology evidence="1">Multi-pass membrane protein</topology>
    </subcellularLocation>
</comment>
<dbReference type="PANTHER" id="PTHR13462">
    <property type="entry name" value="CALCIUM UNIPORTER PROTEIN, MITOCHONDRIAL"/>
    <property type="match status" value="1"/>
</dbReference>
<evidence type="ECO:0000256" key="12">
    <source>
        <dbReference type="ARBA" id="ARBA00023136"/>
    </source>
</evidence>
<organism evidence="17 18">
    <name type="scientific">Hondaea fermentalgiana</name>
    <dbReference type="NCBI Taxonomy" id="2315210"/>
    <lineage>
        <taxon>Eukaryota</taxon>
        <taxon>Sar</taxon>
        <taxon>Stramenopiles</taxon>
        <taxon>Bigyra</taxon>
        <taxon>Labyrinthulomycetes</taxon>
        <taxon>Thraustochytrida</taxon>
        <taxon>Thraustochytriidae</taxon>
        <taxon>Hondaea</taxon>
    </lineage>
</organism>
<dbReference type="GO" id="GO:1990246">
    <property type="term" value="C:uniplex complex"/>
    <property type="evidence" value="ECO:0007669"/>
    <property type="project" value="TreeGrafter"/>
</dbReference>
<evidence type="ECO:0000256" key="2">
    <source>
        <dbReference type="ARBA" id="ARBA00005653"/>
    </source>
</evidence>
<comment type="catalytic activity">
    <reaction evidence="14">
        <text>Ca(2+)(in) = Ca(2+)(out)</text>
        <dbReference type="Rhea" id="RHEA:29671"/>
        <dbReference type="ChEBI" id="CHEBI:29108"/>
    </reaction>
</comment>
<feature type="transmembrane region" description="Helical" evidence="15">
    <location>
        <begin position="6"/>
        <end position="24"/>
    </location>
</feature>
<dbReference type="GO" id="GO:0036444">
    <property type="term" value="P:calcium import into the mitochondrion"/>
    <property type="evidence" value="ECO:0007669"/>
    <property type="project" value="UniProtKB-ARBA"/>
</dbReference>
<evidence type="ECO:0000256" key="15">
    <source>
        <dbReference type="SAM" id="Phobius"/>
    </source>
</evidence>
<evidence type="ECO:0000259" key="16">
    <source>
        <dbReference type="PROSITE" id="PS50222"/>
    </source>
</evidence>
<dbReference type="Proteomes" id="UP000241890">
    <property type="component" value="Unassembled WGS sequence"/>
</dbReference>
<feature type="transmembrane region" description="Helical" evidence="15">
    <location>
        <begin position="193"/>
        <end position="222"/>
    </location>
</feature>
<feature type="transmembrane region" description="Helical" evidence="15">
    <location>
        <begin position="142"/>
        <end position="168"/>
    </location>
</feature>
<dbReference type="PROSITE" id="PS50222">
    <property type="entry name" value="EF_HAND_2"/>
    <property type="match status" value="1"/>
</dbReference>
<keyword evidence="3" id="KW-0813">Transport</keyword>
<keyword evidence="5" id="KW-0107">Calcium channel</keyword>
<evidence type="ECO:0000256" key="8">
    <source>
        <dbReference type="ARBA" id="ARBA00022837"/>
    </source>
</evidence>
<dbReference type="GO" id="GO:0005262">
    <property type="term" value="F:calcium channel activity"/>
    <property type="evidence" value="ECO:0007669"/>
    <property type="project" value="UniProtKB-KW"/>
</dbReference>
<evidence type="ECO:0000256" key="13">
    <source>
        <dbReference type="ARBA" id="ARBA00023303"/>
    </source>
</evidence>
<dbReference type="PANTHER" id="PTHR13462:SF10">
    <property type="entry name" value="CALCIUM UNIPORTER PROTEIN, MITOCHONDRIAL"/>
    <property type="match status" value="1"/>
</dbReference>
<feature type="transmembrane region" description="Helical" evidence="15">
    <location>
        <begin position="417"/>
        <end position="437"/>
    </location>
</feature>
<comment type="caution">
    <text evidence="17">The sequence shown here is derived from an EMBL/GenBank/DDBJ whole genome shotgun (WGS) entry which is preliminary data.</text>
</comment>
<dbReference type="InterPro" id="IPR006769">
    <property type="entry name" value="MCU_C"/>
</dbReference>
<keyword evidence="10" id="KW-0406">Ion transport</keyword>
<dbReference type="AlphaFoldDB" id="A0A2R5GTX9"/>
<keyword evidence="6 15" id="KW-0812">Transmembrane</keyword>
<dbReference type="InParanoid" id="A0A2R5GTX9"/>
<dbReference type="GO" id="GO:0015292">
    <property type="term" value="F:uniporter activity"/>
    <property type="evidence" value="ECO:0007669"/>
    <property type="project" value="TreeGrafter"/>
</dbReference>
<reference evidence="17 18" key="1">
    <citation type="submission" date="2017-12" db="EMBL/GenBank/DDBJ databases">
        <title>Sequencing, de novo assembly and annotation of complete genome of a new Thraustochytrid species, strain FCC1311.</title>
        <authorList>
            <person name="Sedici K."/>
            <person name="Godart F."/>
            <person name="Aiese Cigliano R."/>
            <person name="Sanseverino W."/>
            <person name="Barakat M."/>
            <person name="Ortet P."/>
            <person name="Marechal E."/>
            <person name="Cagnac O."/>
            <person name="Amato A."/>
        </authorList>
    </citation>
    <scope>NUCLEOTIDE SEQUENCE [LARGE SCALE GENOMIC DNA]</scope>
</reference>
<keyword evidence="13" id="KW-0407">Ion channel</keyword>
<dbReference type="PROSITE" id="PS00018">
    <property type="entry name" value="EF_HAND_1"/>
    <property type="match status" value="1"/>
</dbReference>
<evidence type="ECO:0000256" key="11">
    <source>
        <dbReference type="ARBA" id="ARBA00023128"/>
    </source>
</evidence>
<dbReference type="InterPro" id="IPR018247">
    <property type="entry name" value="EF_Hand_1_Ca_BS"/>
</dbReference>
<dbReference type="InterPro" id="IPR002048">
    <property type="entry name" value="EF_hand_dom"/>
</dbReference>
<feature type="transmembrane region" description="Helical" evidence="15">
    <location>
        <begin position="89"/>
        <end position="107"/>
    </location>
</feature>
<feature type="transmembrane region" description="Helical" evidence="15">
    <location>
        <begin position="449"/>
        <end position="467"/>
    </location>
</feature>
<dbReference type="InterPro" id="IPR039055">
    <property type="entry name" value="MCU_fam"/>
</dbReference>
<comment type="similarity">
    <text evidence="2">Belongs to the MCU (TC 1.A.77) family.</text>
</comment>
<evidence type="ECO:0000256" key="6">
    <source>
        <dbReference type="ARBA" id="ARBA00022692"/>
    </source>
</evidence>
<dbReference type="GO" id="GO:0005509">
    <property type="term" value="F:calcium ion binding"/>
    <property type="evidence" value="ECO:0007669"/>
    <property type="project" value="InterPro"/>
</dbReference>
<evidence type="ECO:0000256" key="3">
    <source>
        <dbReference type="ARBA" id="ARBA00022448"/>
    </source>
</evidence>
<evidence type="ECO:0000256" key="1">
    <source>
        <dbReference type="ARBA" id="ARBA00004448"/>
    </source>
</evidence>
<keyword evidence="11" id="KW-0496">Mitochondrion</keyword>
<evidence type="ECO:0000256" key="7">
    <source>
        <dbReference type="ARBA" id="ARBA00022792"/>
    </source>
</evidence>
<evidence type="ECO:0000256" key="9">
    <source>
        <dbReference type="ARBA" id="ARBA00022989"/>
    </source>
</evidence>
<keyword evidence="8" id="KW-0106">Calcium</keyword>
<feature type="transmembrane region" description="Helical" evidence="15">
    <location>
        <begin position="119"/>
        <end position="135"/>
    </location>
</feature>